<sequence length="320" mass="36058">MSTAFGNDIGHNQTYRRQNLNFSDGDFALPIQHNLGSIKPDIAPHWPSPKYPQYNSLPDRLDTFRSWPLARPGPLQLAQEGLYYSGEKDQTVCYYCGGALSSWGSEDDPEREHEHWYPNCELVKRRKKQTANSSTKSISFSKQQVHPEDRMNSAAVQSVIEYGYTPENIKKAVDHLTMTKGKVVFNAVELMEILDNFDDNEKSDKDLSDSAKPSEFDKRSETGNYTDSSLSSSLTSSVSSSNEVKHVQVEEKKKLDAKTLIEENQRLRDMALCKICMDKSSCIVFLPCGHMVCCASCSPAMRKCPICREIVRATVKAFMA</sequence>
<name>A0AAE0VT83_9BIVA</name>
<comment type="similarity">
    <text evidence="1">Belongs to the IAP family.</text>
</comment>
<accession>A0AAE0VT83</accession>
<dbReference type="SMART" id="SM00184">
    <property type="entry name" value="RING"/>
    <property type="match status" value="1"/>
</dbReference>
<dbReference type="AlphaFoldDB" id="A0AAE0VT83"/>
<comment type="caution">
    <text evidence="8">The sequence shown here is derived from an EMBL/GenBank/DDBJ whole genome shotgun (WGS) entry which is preliminary data.</text>
</comment>
<evidence type="ECO:0000256" key="5">
    <source>
        <dbReference type="PROSITE-ProRule" id="PRU00175"/>
    </source>
</evidence>
<proteinExistence type="inferred from homology"/>
<dbReference type="InterPro" id="IPR050784">
    <property type="entry name" value="IAP"/>
</dbReference>
<protein>
    <recommendedName>
        <fullName evidence="7">RING-type domain-containing protein</fullName>
    </recommendedName>
</protein>
<dbReference type="InterPro" id="IPR001370">
    <property type="entry name" value="BIR_rpt"/>
</dbReference>
<evidence type="ECO:0000256" key="3">
    <source>
        <dbReference type="ARBA" id="ARBA00022771"/>
    </source>
</evidence>
<dbReference type="FunFam" id="1.10.1170.10:FF:000002">
    <property type="entry name" value="Baculoviral IAP repeat containing 7"/>
    <property type="match status" value="1"/>
</dbReference>
<evidence type="ECO:0000313" key="8">
    <source>
        <dbReference type="EMBL" id="KAK3589186.1"/>
    </source>
</evidence>
<evidence type="ECO:0000313" key="9">
    <source>
        <dbReference type="Proteomes" id="UP001195483"/>
    </source>
</evidence>
<reference evidence="8" key="1">
    <citation type="journal article" date="2021" name="Genome Biol. Evol.">
        <title>A High-Quality Reference Genome for a Parasitic Bivalve with Doubly Uniparental Inheritance (Bivalvia: Unionida).</title>
        <authorList>
            <person name="Smith C.H."/>
        </authorList>
    </citation>
    <scope>NUCLEOTIDE SEQUENCE</scope>
    <source>
        <strain evidence="8">CHS0354</strain>
    </source>
</reference>
<evidence type="ECO:0000256" key="4">
    <source>
        <dbReference type="ARBA" id="ARBA00022833"/>
    </source>
</evidence>
<reference evidence="8" key="2">
    <citation type="journal article" date="2021" name="Genome Biol. Evol.">
        <title>Developing a high-quality reference genome for a parasitic bivalve with doubly uniparental inheritance (Bivalvia: Unionida).</title>
        <authorList>
            <person name="Smith C.H."/>
        </authorList>
    </citation>
    <scope>NUCLEOTIDE SEQUENCE</scope>
    <source>
        <strain evidence="8">CHS0354</strain>
        <tissue evidence="8">Mantle</tissue>
    </source>
</reference>
<keyword evidence="2" id="KW-0479">Metal-binding</keyword>
<keyword evidence="4" id="KW-0862">Zinc</keyword>
<dbReference type="InterPro" id="IPR001841">
    <property type="entry name" value="Znf_RING"/>
</dbReference>
<dbReference type="PROSITE" id="PS50143">
    <property type="entry name" value="BIR_REPEAT_2"/>
    <property type="match status" value="1"/>
</dbReference>
<reference evidence="8" key="3">
    <citation type="submission" date="2023-05" db="EMBL/GenBank/DDBJ databases">
        <authorList>
            <person name="Smith C.H."/>
        </authorList>
    </citation>
    <scope>NUCLEOTIDE SEQUENCE</scope>
    <source>
        <strain evidence="8">CHS0354</strain>
        <tissue evidence="8">Mantle</tissue>
    </source>
</reference>
<dbReference type="SMART" id="SM00238">
    <property type="entry name" value="BIR"/>
    <property type="match status" value="1"/>
</dbReference>
<dbReference type="PROSITE" id="PS50089">
    <property type="entry name" value="ZF_RING_2"/>
    <property type="match status" value="1"/>
</dbReference>
<feature type="compositionally biased region" description="Low complexity" evidence="6">
    <location>
        <begin position="228"/>
        <end position="241"/>
    </location>
</feature>
<dbReference type="GO" id="GO:0005634">
    <property type="term" value="C:nucleus"/>
    <property type="evidence" value="ECO:0007669"/>
    <property type="project" value="TreeGrafter"/>
</dbReference>
<dbReference type="Pfam" id="PF00653">
    <property type="entry name" value="BIR"/>
    <property type="match status" value="1"/>
</dbReference>
<feature type="region of interest" description="Disordered" evidence="6">
    <location>
        <begin position="201"/>
        <end position="245"/>
    </location>
</feature>
<dbReference type="PANTHER" id="PTHR10044:SF139">
    <property type="entry name" value="DEATH-ASSOCIATED INHIBITOR OF APOPTOSIS 2"/>
    <property type="match status" value="1"/>
</dbReference>
<dbReference type="PANTHER" id="PTHR10044">
    <property type="entry name" value="INHIBITOR OF APOPTOSIS"/>
    <property type="match status" value="1"/>
</dbReference>
<dbReference type="SUPFAM" id="SSF57924">
    <property type="entry name" value="Inhibitor of apoptosis (IAP) repeat"/>
    <property type="match status" value="1"/>
</dbReference>
<dbReference type="Gene3D" id="1.10.1170.10">
    <property type="entry name" value="Inhibitor Of Apoptosis Protein (2mihbC-IAP-1), Chain A"/>
    <property type="match status" value="1"/>
</dbReference>
<feature type="domain" description="RING-type" evidence="7">
    <location>
        <begin position="273"/>
        <end position="308"/>
    </location>
</feature>
<gene>
    <name evidence="8" type="ORF">CHS0354_018897</name>
</gene>
<organism evidence="8 9">
    <name type="scientific">Potamilus streckersoni</name>
    <dbReference type="NCBI Taxonomy" id="2493646"/>
    <lineage>
        <taxon>Eukaryota</taxon>
        <taxon>Metazoa</taxon>
        <taxon>Spiralia</taxon>
        <taxon>Lophotrochozoa</taxon>
        <taxon>Mollusca</taxon>
        <taxon>Bivalvia</taxon>
        <taxon>Autobranchia</taxon>
        <taxon>Heteroconchia</taxon>
        <taxon>Palaeoheterodonta</taxon>
        <taxon>Unionida</taxon>
        <taxon>Unionoidea</taxon>
        <taxon>Unionidae</taxon>
        <taxon>Ambleminae</taxon>
        <taxon>Lampsilini</taxon>
        <taxon>Potamilus</taxon>
    </lineage>
</organism>
<dbReference type="GO" id="GO:0005737">
    <property type="term" value="C:cytoplasm"/>
    <property type="evidence" value="ECO:0007669"/>
    <property type="project" value="TreeGrafter"/>
</dbReference>
<feature type="compositionally biased region" description="Basic and acidic residues" evidence="6">
    <location>
        <begin position="201"/>
        <end position="221"/>
    </location>
</feature>
<evidence type="ECO:0000256" key="1">
    <source>
        <dbReference type="ARBA" id="ARBA00006672"/>
    </source>
</evidence>
<keyword evidence="9" id="KW-1185">Reference proteome</keyword>
<dbReference type="InterPro" id="IPR013083">
    <property type="entry name" value="Znf_RING/FYVE/PHD"/>
</dbReference>
<dbReference type="Gene3D" id="1.10.8.10">
    <property type="entry name" value="DNA helicase RuvA subunit, C-terminal domain"/>
    <property type="match status" value="1"/>
</dbReference>
<dbReference type="GO" id="GO:0008270">
    <property type="term" value="F:zinc ion binding"/>
    <property type="evidence" value="ECO:0007669"/>
    <property type="project" value="UniProtKB-KW"/>
</dbReference>
<dbReference type="Gene3D" id="3.30.40.10">
    <property type="entry name" value="Zinc/RING finger domain, C3HC4 (zinc finger)"/>
    <property type="match status" value="1"/>
</dbReference>
<dbReference type="GO" id="GO:0051726">
    <property type="term" value="P:regulation of cell cycle"/>
    <property type="evidence" value="ECO:0007669"/>
    <property type="project" value="TreeGrafter"/>
</dbReference>
<evidence type="ECO:0000256" key="2">
    <source>
        <dbReference type="ARBA" id="ARBA00022723"/>
    </source>
</evidence>
<evidence type="ECO:0000256" key="6">
    <source>
        <dbReference type="SAM" id="MobiDB-lite"/>
    </source>
</evidence>
<dbReference type="EMBL" id="JAEAOA010001155">
    <property type="protein sequence ID" value="KAK3589186.1"/>
    <property type="molecule type" value="Genomic_DNA"/>
</dbReference>
<dbReference type="Pfam" id="PF13920">
    <property type="entry name" value="zf-C3HC4_3"/>
    <property type="match status" value="1"/>
</dbReference>
<keyword evidence="3 5" id="KW-0863">Zinc-finger</keyword>
<dbReference type="CDD" id="cd00022">
    <property type="entry name" value="BIR"/>
    <property type="match status" value="1"/>
</dbReference>
<evidence type="ECO:0000259" key="7">
    <source>
        <dbReference type="PROSITE" id="PS50089"/>
    </source>
</evidence>
<dbReference type="Proteomes" id="UP001195483">
    <property type="component" value="Unassembled WGS sequence"/>
</dbReference>
<dbReference type="CDD" id="cd16713">
    <property type="entry name" value="RING-HC_BIRC2_3_7"/>
    <property type="match status" value="1"/>
</dbReference>